<reference evidence="2 4" key="1">
    <citation type="journal article" date="2014" name="BMC Genomics">
        <title>Genome sequence of Anopheles sinensis provides insight into genetics basis of mosquito competence for malaria parasites.</title>
        <authorList>
            <person name="Zhou D."/>
            <person name="Zhang D."/>
            <person name="Ding G."/>
            <person name="Shi L."/>
            <person name="Hou Q."/>
            <person name="Ye Y."/>
            <person name="Xu Y."/>
            <person name="Zhou H."/>
            <person name="Xiong C."/>
            <person name="Li S."/>
            <person name="Yu J."/>
            <person name="Hong S."/>
            <person name="Yu X."/>
            <person name="Zou P."/>
            <person name="Chen C."/>
            <person name="Chang X."/>
            <person name="Wang W."/>
            <person name="Lv Y."/>
            <person name="Sun Y."/>
            <person name="Ma L."/>
            <person name="Shen B."/>
            <person name="Zhu C."/>
        </authorList>
    </citation>
    <scope>NUCLEOTIDE SEQUENCE [LARGE SCALE GENOMIC DNA]</scope>
</reference>
<dbReference type="OrthoDB" id="7727916at2759"/>
<dbReference type="OMA" id="SRCHEIT"/>
<name>A0A084W696_ANOSI</name>
<keyword evidence="4" id="KW-1185">Reference proteome</keyword>
<dbReference type="Proteomes" id="UP000030765">
    <property type="component" value="Unassembled WGS sequence"/>
</dbReference>
<feature type="transmembrane region" description="Helical" evidence="1">
    <location>
        <begin position="184"/>
        <end position="209"/>
    </location>
</feature>
<protein>
    <submittedName>
        <fullName evidence="2">AGAP006874-PA-like protein</fullName>
    </submittedName>
</protein>
<dbReference type="STRING" id="74873.A0A084W696"/>
<gene>
    <name evidence="2" type="ORF">ZHAS_00013711</name>
</gene>
<keyword evidence="1" id="KW-0472">Membrane</keyword>
<dbReference type="EMBL" id="ATLV01020762">
    <property type="status" value="NOT_ANNOTATED_CDS"/>
    <property type="molecule type" value="Genomic_DNA"/>
</dbReference>
<dbReference type="EnsemblMetazoa" id="ASIC013711-RA">
    <property type="protein sequence ID" value="ASIC013711-PA"/>
    <property type="gene ID" value="ASIC013711"/>
</dbReference>
<keyword evidence="1" id="KW-1133">Transmembrane helix</keyword>
<reference evidence="3" key="2">
    <citation type="submission" date="2020-05" db="UniProtKB">
        <authorList>
            <consortium name="EnsemblMetazoa"/>
        </authorList>
    </citation>
    <scope>IDENTIFICATION</scope>
</reference>
<proteinExistence type="predicted"/>
<feature type="transmembrane region" description="Helical" evidence="1">
    <location>
        <begin position="57"/>
        <end position="77"/>
    </location>
</feature>
<dbReference type="AlphaFoldDB" id="A0A084W696"/>
<dbReference type="EMBL" id="KE525307">
    <property type="protein sequence ID" value="KFB45740.1"/>
    <property type="molecule type" value="Genomic_DNA"/>
</dbReference>
<feature type="transmembrane region" description="Helical" evidence="1">
    <location>
        <begin position="89"/>
        <end position="113"/>
    </location>
</feature>
<dbReference type="VEuPathDB" id="VectorBase:ASIC013711"/>
<accession>A0A084W696</accession>
<sequence length="364" mass="42505">MDRIQNELHLYYRVLLTDTFRTVIKISQWFFTAPYPLYPYQHVTSIYQQRLYVLGKILFSALVFGAITAAPVLLYFMQDKAIFIYSVPVFIKMMYFIQTTLNIAGMGYVVFVYQFRTSFHRFYFDRLLHVLEQFGRRDIDVGLHQVKRAVRIVMLLTPVQIGMVGLMLLLRISDWGQLPRFLTFVAAHILGRSTTWVYMTIMGTVAILLRQMNDTLESFIIPPSDAHEALSAEVPQPTRLTAVDRRMIEKIRLLQLELMRVVEKINGGEFGTLLIIYIVVTFIYINIELLQLYQGKRQNTIPSDIFYIRLINCAFRFAGFIMFAYSNRLVQKQNYRVCSILHQLNKVDNEAACSNIFADAYKKD</sequence>
<feature type="transmembrane region" description="Helical" evidence="1">
    <location>
        <begin position="307"/>
        <end position="326"/>
    </location>
</feature>
<feature type="transmembrane region" description="Helical" evidence="1">
    <location>
        <begin position="152"/>
        <end position="172"/>
    </location>
</feature>
<evidence type="ECO:0000313" key="4">
    <source>
        <dbReference type="Proteomes" id="UP000030765"/>
    </source>
</evidence>
<evidence type="ECO:0000313" key="3">
    <source>
        <dbReference type="EnsemblMetazoa" id="ASIC013711-PA"/>
    </source>
</evidence>
<feature type="transmembrane region" description="Helical" evidence="1">
    <location>
        <begin position="270"/>
        <end position="287"/>
    </location>
</feature>
<evidence type="ECO:0000256" key="1">
    <source>
        <dbReference type="SAM" id="Phobius"/>
    </source>
</evidence>
<evidence type="ECO:0000313" key="2">
    <source>
        <dbReference type="EMBL" id="KFB45740.1"/>
    </source>
</evidence>
<organism evidence="2">
    <name type="scientific">Anopheles sinensis</name>
    <name type="common">Mosquito</name>
    <dbReference type="NCBI Taxonomy" id="74873"/>
    <lineage>
        <taxon>Eukaryota</taxon>
        <taxon>Metazoa</taxon>
        <taxon>Ecdysozoa</taxon>
        <taxon>Arthropoda</taxon>
        <taxon>Hexapoda</taxon>
        <taxon>Insecta</taxon>
        <taxon>Pterygota</taxon>
        <taxon>Neoptera</taxon>
        <taxon>Endopterygota</taxon>
        <taxon>Diptera</taxon>
        <taxon>Nematocera</taxon>
        <taxon>Culicoidea</taxon>
        <taxon>Culicidae</taxon>
        <taxon>Anophelinae</taxon>
        <taxon>Anopheles</taxon>
    </lineage>
</organism>
<keyword evidence="1" id="KW-0812">Transmembrane</keyword>